<dbReference type="InterPro" id="IPR025714">
    <property type="entry name" value="Methyltranfer_dom"/>
</dbReference>
<accession>A0A0F9KPL7</accession>
<dbReference type="SUPFAM" id="SSF53335">
    <property type="entry name" value="S-adenosyl-L-methionine-dependent methyltransferases"/>
    <property type="match status" value="1"/>
</dbReference>
<dbReference type="Gene3D" id="3.40.50.150">
    <property type="entry name" value="Vaccinia Virus protein VP39"/>
    <property type="match status" value="1"/>
</dbReference>
<sequence>MKNYIKVDEGNLAIQNMRKYVDFEGKYVLDIGCGDGRISFQVARYAESIIAIDPEIEEINFARDDMESRNISNIKFKVGTLDEMNFHEDTFDVVLFSLSLCCIRNT</sequence>
<reference evidence="2" key="1">
    <citation type="journal article" date="2015" name="Nature">
        <title>Complex archaea that bridge the gap between prokaryotes and eukaryotes.</title>
        <authorList>
            <person name="Spang A."/>
            <person name="Saw J.H."/>
            <person name="Jorgensen S.L."/>
            <person name="Zaremba-Niedzwiedzka K."/>
            <person name="Martijn J."/>
            <person name="Lind A.E."/>
            <person name="van Eijk R."/>
            <person name="Schleper C."/>
            <person name="Guy L."/>
            <person name="Ettema T.J."/>
        </authorList>
    </citation>
    <scope>NUCLEOTIDE SEQUENCE</scope>
</reference>
<name>A0A0F9KPL7_9ZZZZ</name>
<dbReference type="Pfam" id="PF13847">
    <property type="entry name" value="Methyltransf_31"/>
    <property type="match status" value="1"/>
</dbReference>
<protein>
    <recommendedName>
        <fullName evidence="1">Methyltransferase domain-containing protein</fullName>
    </recommendedName>
</protein>
<dbReference type="EMBL" id="LAZR01014485">
    <property type="protein sequence ID" value="KKM17305.1"/>
    <property type="molecule type" value="Genomic_DNA"/>
</dbReference>
<dbReference type="CDD" id="cd02440">
    <property type="entry name" value="AdoMet_MTases"/>
    <property type="match status" value="1"/>
</dbReference>
<organism evidence="2">
    <name type="scientific">marine sediment metagenome</name>
    <dbReference type="NCBI Taxonomy" id="412755"/>
    <lineage>
        <taxon>unclassified sequences</taxon>
        <taxon>metagenomes</taxon>
        <taxon>ecological metagenomes</taxon>
    </lineage>
</organism>
<comment type="caution">
    <text evidence="2">The sequence shown here is derived from an EMBL/GenBank/DDBJ whole genome shotgun (WGS) entry which is preliminary data.</text>
</comment>
<evidence type="ECO:0000259" key="1">
    <source>
        <dbReference type="Pfam" id="PF13847"/>
    </source>
</evidence>
<feature type="domain" description="Methyltransferase" evidence="1">
    <location>
        <begin position="24"/>
        <end position="103"/>
    </location>
</feature>
<proteinExistence type="predicted"/>
<evidence type="ECO:0000313" key="2">
    <source>
        <dbReference type="EMBL" id="KKM17305.1"/>
    </source>
</evidence>
<gene>
    <name evidence="2" type="ORF">LCGC14_1677130</name>
</gene>
<dbReference type="InterPro" id="IPR029063">
    <property type="entry name" value="SAM-dependent_MTases_sf"/>
</dbReference>
<feature type="non-terminal residue" evidence="2">
    <location>
        <position position="106"/>
    </location>
</feature>
<dbReference type="AlphaFoldDB" id="A0A0F9KPL7"/>